<accession>A0ABT4YQP5</accession>
<protein>
    <recommendedName>
        <fullName evidence="5">Proline and glycine rich transmembrane protein gene in bax</fullName>
    </recommendedName>
</protein>
<proteinExistence type="predicted"/>
<dbReference type="EMBL" id="JAQLOI010000001">
    <property type="protein sequence ID" value="MDB1123879.1"/>
    <property type="molecule type" value="Genomic_DNA"/>
</dbReference>
<feature type="transmembrane region" description="Helical" evidence="2">
    <location>
        <begin position="154"/>
        <end position="175"/>
    </location>
</feature>
<feature type="compositionally biased region" description="Basic and acidic residues" evidence="1">
    <location>
        <begin position="285"/>
        <end position="303"/>
    </location>
</feature>
<comment type="caution">
    <text evidence="3">The sequence shown here is derived from an EMBL/GenBank/DDBJ whole genome shotgun (WGS) entry which is preliminary data.</text>
</comment>
<keyword evidence="4" id="KW-1185">Reference proteome</keyword>
<evidence type="ECO:0000313" key="4">
    <source>
        <dbReference type="Proteomes" id="UP001210678"/>
    </source>
</evidence>
<feature type="transmembrane region" description="Helical" evidence="2">
    <location>
        <begin position="196"/>
        <end position="229"/>
    </location>
</feature>
<keyword evidence="2" id="KW-0812">Transmembrane</keyword>
<name>A0ABT4YQP5_9VIBR</name>
<keyword evidence="2" id="KW-1133">Transmembrane helix</keyword>
<gene>
    <name evidence="3" type="ORF">PGX00_09535</name>
</gene>
<evidence type="ECO:0000256" key="2">
    <source>
        <dbReference type="SAM" id="Phobius"/>
    </source>
</evidence>
<feature type="transmembrane region" description="Helical" evidence="2">
    <location>
        <begin position="127"/>
        <end position="148"/>
    </location>
</feature>
<evidence type="ECO:0000256" key="1">
    <source>
        <dbReference type="SAM" id="MobiDB-lite"/>
    </source>
</evidence>
<evidence type="ECO:0008006" key="5">
    <source>
        <dbReference type="Google" id="ProtNLM"/>
    </source>
</evidence>
<feature type="region of interest" description="Disordered" evidence="1">
    <location>
        <begin position="253"/>
        <end position="303"/>
    </location>
</feature>
<keyword evidence="2" id="KW-0472">Membrane</keyword>
<organism evidence="3 4">
    <name type="scientific">Vibrio algarum</name>
    <dbReference type="NCBI Taxonomy" id="3020714"/>
    <lineage>
        <taxon>Bacteria</taxon>
        <taxon>Pseudomonadati</taxon>
        <taxon>Pseudomonadota</taxon>
        <taxon>Gammaproteobacteria</taxon>
        <taxon>Vibrionales</taxon>
        <taxon>Vibrionaceae</taxon>
        <taxon>Vibrio</taxon>
    </lineage>
</organism>
<evidence type="ECO:0000313" key="3">
    <source>
        <dbReference type="EMBL" id="MDB1123879.1"/>
    </source>
</evidence>
<feature type="transmembrane region" description="Helical" evidence="2">
    <location>
        <begin position="91"/>
        <end position="115"/>
    </location>
</feature>
<dbReference type="RefSeq" id="WP_272135606.1">
    <property type="nucleotide sequence ID" value="NZ_JAQLOI010000001.1"/>
</dbReference>
<reference evidence="3 4" key="1">
    <citation type="submission" date="2023-01" db="EMBL/GenBank/DDBJ databases">
        <title>Vibrio sp. KJ40-1 sp.nov, isolated from marine algae.</title>
        <authorList>
            <person name="Butt M."/>
            <person name="Kim J.M.J."/>
            <person name="Jeon C.O.C."/>
        </authorList>
    </citation>
    <scope>NUCLEOTIDE SEQUENCE [LARGE SCALE GENOMIC DNA]</scope>
    <source>
        <strain evidence="3 4">KJ40-1</strain>
    </source>
</reference>
<dbReference type="Proteomes" id="UP001210678">
    <property type="component" value="Unassembled WGS sequence"/>
</dbReference>
<sequence>MTKNIEKNFNLGGSIETALTGKYELKAGAVLQEAWKYTVKNFVSFSPAIIALLIVQVAIFYIALKLQLGDPSIILQMFQNPETFDQSIIEAIFIANFSYEVISAPIYAGVSLMAMSHTAGLFTKPNHILKGLAFTVPVILATLMSLIIQGVAGMLLPMLSMYFSVAFSNAILLICEKRIPPMQALFLSIRAVNKKLIPLGGIYLFLTTLMFLSAIFYGFFLIFTLPFFFHAKGIIYRNMFGVSLKIIATDEDQQELNRNQDKETIGENSNIDNNDEPYEGGQNKPDSDNETSGHKKGSDTFDA</sequence>
<feature type="transmembrane region" description="Helical" evidence="2">
    <location>
        <begin position="42"/>
        <end position="64"/>
    </location>
</feature>